<reference evidence="2" key="1">
    <citation type="submission" date="2023-03" db="EMBL/GenBank/DDBJ databases">
        <title>Massive genome expansion in bonnet fungi (Mycena s.s.) driven by repeated elements and novel gene families across ecological guilds.</title>
        <authorList>
            <consortium name="Lawrence Berkeley National Laboratory"/>
            <person name="Harder C.B."/>
            <person name="Miyauchi S."/>
            <person name="Viragh M."/>
            <person name="Kuo A."/>
            <person name="Thoen E."/>
            <person name="Andreopoulos B."/>
            <person name="Lu D."/>
            <person name="Skrede I."/>
            <person name="Drula E."/>
            <person name="Henrissat B."/>
            <person name="Morin E."/>
            <person name="Kohler A."/>
            <person name="Barry K."/>
            <person name="LaButti K."/>
            <person name="Morin E."/>
            <person name="Salamov A."/>
            <person name="Lipzen A."/>
            <person name="Mereny Z."/>
            <person name="Hegedus B."/>
            <person name="Baldrian P."/>
            <person name="Stursova M."/>
            <person name="Weitz H."/>
            <person name="Taylor A."/>
            <person name="Grigoriev I.V."/>
            <person name="Nagy L.G."/>
            <person name="Martin F."/>
            <person name="Kauserud H."/>
        </authorList>
    </citation>
    <scope>NUCLEOTIDE SEQUENCE</scope>
    <source>
        <strain evidence="2">CBHHK002</strain>
    </source>
</reference>
<proteinExistence type="predicted"/>
<dbReference type="AlphaFoldDB" id="A0AAD7A5W7"/>
<gene>
    <name evidence="2" type="ORF">DFH08DRAFT_958985</name>
</gene>
<organism evidence="2 3">
    <name type="scientific">Mycena albidolilacea</name>
    <dbReference type="NCBI Taxonomy" id="1033008"/>
    <lineage>
        <taxon>Eukaryota</taxon>
        <taxon>Fungi</taxon>
        <taxon>Dikarya</taxon>
        <taxon>Basidiomycota</taxon>
        <taxon>Agaricomycotina</taxon>
        <taxon>Agaricomycetes</taxon>
        <taxon>Agaricomycetidae</taxon>
        <taxon>Agaricales</taxon>
        <taxon>Marasmiineae</taxon>
        <taxon>Mycenaceae</taxon>
        <taxon>Mycena</taxon>
    </lineage>
</organism>
<name>A0AAD7A5W7_9AGAR</name>
<evidence type="ECO:0000256" key="1">
    <source>
        <dbReference type="SAM" id="MobiDB-lite"/>
    </source>
</evidence>
<protein>
    <submittedName>
        <fullName evidence="2">Uncharacterized protein</fullName>
    </submittedName>
</protein>
<sequence length="274" mass="30132">MPPASDSSATGGIGSDVNDGEEAAYAVGDIKAGRVKHCGDSKIKKAEIKLTDITDAIRPQFKTKFTPRLLGHAGRLQGWADPSDQDVISIWNRTFPDYALSTSDLQDKEMVLVVTKLAQDKVDTWRNKIGNRGIVAWLAVFHKQLTEEIATDVAFFLDGTDQLRNFYYCEIIEPEDEEEADQIQAGTPGNFSKNNWTDRVDFSQGVPQRIPNTSAIANVVKKLKSSHWTKIIDAARTAAAAAKHRDEAAEPAAIDVDAEPIEEDFDLVDNDSDA</sequence>
<dbReference type="Proteomes" id="UP001218218">
    <property type="component" value="Unassembled WGS sequence"/>
</dbReference>
<keyword evidence="3" id="KW-1185">Reference proteome</keyword>
<feature type="compositionally biased region" description="Acidic residues" evidence="1">
    <location>
        <begin position="256"/>
        <end position="274"/>
    </location>
</feature>
<evidence type="ECO:0000313" key="3">
    <source>
        <dbReference type="Proteomes" id="UP001218218"/>
    </source>
</evidence>
<evidence type="ECO:0000313" key="2">
    <source>
        <dbReference type="EMBL" id="KAJ7350061.1"/>
    </source>
</evidence>
<comment type="caution">
    <text evidence="2">The sequence shown here is derived from an EMBL/GenBank/DDBJ whole genome shotgun (WGS) entry which is preliminary data.</text>
</comment>
<dbReference type="EMBL" id="JARIHO010000015">
    <property type="protein sequence ID" value="KAJ7350061.1"/>
    <property type="molecule type" value="Genomic_DNA"/>
</dbReference>
<feature type="region of interest" description="Disordered" evidence="1">
    <location>
        <begin position="241"/>
        <end position="274"/>
    </location>
</feature>
<accession>A0AAD7A5W7</accession>